<dbReference type="PANTHER" id="PTHR32166">
    <property type="entry name" value="OSJNBA0013A04.12 PROTEIN"/>
    <property type="match status" value="1"/>
</dbReference>
<dbReference type="Pfam" id="PF04937">
    <property type="entry name" value="DUF659"/>
    <property type="match status" value="1"/>
</dbReference>
<evidence type="ECO:0000313" key="3">
    <source>
        <dbReference type="EMBL" id="KAG2431587.1"/>
    </source>
</evidence>
<dbReference type="AlphaFoldDB" id="A0A835SQR0"/>
<dbReference type="EMBL" id="JAEHOD010000072">
    <property type="protein sequence ID" value="KAG2431587.1"/>
    <property type="molecule type" value="Genomic_DNA"/>
</dbReference>
<protein>
    <recommendedName>
        <fullName evidence="5">DUF659 domain-containing protein</fullName>
    </recommendedName>
</protein>
<dbReference type="InterPro" id="IPR007021">
    <property type="entry name" value="DUF659"/>
</dbReference>
<feature type="domain" description="HAT C-terminal dimerisation" evidence="2">
    <location>
        <begin position="390"/>
        <end position="452"/>
    </location>
</feature>
<evidence type="ECO:0008006" key="5">
    <source>
        <dbReference type="Google" id="ProtNLM"/>
    </source>
</evidence>
<evidence type="ECO:0000313" key="4">
    <source>
        <dbReference type="Proteomes" id="UP000613740"/>
    </source>
</evidence>
<organism evidence="3 4">
    <name type="scientific">Chlamydomonas schloesseri</name>
    <dbReference type="NCBI Taxonomy" id="2026947"/>
    <lineage>
        <taxon>Eukaryota</taxon>
        <taxon>Viridiplantae</taxon>
        <taxon>Chlorophyta</taxon>
        <taxon>core chlorophytes</taxon>
        <taxon>Chlorophyceae</taxon>
        <taxon>CS clade</taxon>
        <taxon>Chlamydomonadales</taxon>
        <taxon>Chlamydomonadaceae</taxon>
        <taxon>Chlamydomonas</taxon>
    </lineage>
</organism>
<reference evidence="3" key="1">
    <citation type="journal article" date="2020" name="bioRxiv">
        <title>Comparative genomics of Chlamydomonas.</title>
        <authorList>
            <person name="Craig R.J."/>
            <person name="Hasan A.R."/>
            <person name="Ness R.W."/>
            <person name="Keightley P.D."/>
        </authorList>
    </citation>
    <scope>NUCLEOTIDE SEQUENCE</scope>
    <source>
        <strain evidence="3">CCAP 11/173</strain>
    </source>
</reference>
<keyword evidence="4" id="KW-1185">Reference proteome</keyword>
<feature type="domain" description="DUF659" evidence="1">
    <location>
        <begin position="14"/>
        <end position="158"/>
    </location>
</feature>
<dbReference type="Proteomes" id="UP000613740">
    <property type="component" value="Unassembled WGS sequence"/>
</dbReference>
<name>A0A835SQR0_9CHLO</name>
<dbReference type="OrthoDB" id="546692at2759"/>
<proteinExistence type="predicted"/>
<evidence type="ECO:0000259" key="2">
    <source>
        <dbReference type="Pfam" id="PF05699"/>
    </source>
</evidence>
<dbReference type="Pfam" id="PF05699">
    <property type="entry name" value="Dimer_Tnp_hAT"/>
    <property type="match status" value="1"/>
</dbReference>
<gene>
    <name evidence="3" type="ORF">HYH02_013280</name>
</gene>
<dbReference type="PANTHER" id="PTHR32166:SF123">
    <property type="entry name" value="BED-TYPE DOMAIN-CONTAINING PROTEIN"/>
    <property type="match status" value="1"/>
</dbReference>
<accession>A0A835SQR0</accession>
<dbReference type="GO" id="GO:0046983">
    <property type="term" value="F:protein dimerization activity"/>
    <property type="evidence" value="ECO:0007669"/>
    <property type="project" value="InterPro"/>
</dbReference>
<dbReference type="InterPro" id="IPR012337">
    <property type="entry name" value="RNaseH-like_sf"/>
</dbReference>
<evidence type="ECO:0000259" key="1">
    <source>
        <dbReference type="Pfam" id="PF04937"/>
    </source>
</evidence>
<dbReference type="InterPro" id="IPR008906">
    <property type="entry name" value="HATC_C_dom"/>
</dbReference>
<comment type="caution">
    <text evidence="3">The sequence shown here is derived from an EMBL/GenBank/DDBJ whole genome shotgun (WGS) entry which is preliminary data.</text>
</comment>
<sequence length="480" mass="53831">MFSAASNVPGFKPPDYDKLRGPLLEEAKKEIQADLVPFNASMRKRGVGLCFDGWTDASLHPLINAMAVSGGEVQFLKAFNTEGATKDAAFYYRIMCEMIEEVGPQHVVMVATDNAPVCPAAGKMVEEKYPHIFWLPCTSHVMDLALEDLSKLDWVDGLTDSCNTAVKFIRNHQAPLSVFRSHSKLELLKPGETRFGTNVIMASRLEAVKEALQSTVVDAAFNSWRDRQSAATQATSNQVRRFLLNEQSWERIGNLVLVSDPFMEIIRLADSQKPVAGKMFWRCHQAGEKLKEGAGSSLSQAKIREVVRIWDTRYAQLSSPLYAAGYVLDPEFWDHNVSEAMEGFTTVVERMLDPEAAAKAMVQLSAFRNKQGIFGRASVLTSAKTLAGHEFWEQYGGGVSELQRVAVRVLSMTASATSCERNWSTYGFIHNPRRNKLTPKRAQDLVYVFTNLRLRRRVLARDYQTNKLDWEASEESEADE</sequence>
<dbReference type="SUPFAM" id="SSF53098">
    <property type="entry name" value="Ribonuclease H-like"/>
    <property type="match status" value="1"/>
</dbReference>